<keyword evidence="21" id="KW-1185">Reference proteome</keyword>
<evidence type="ECO:0000313" key="20">
    <source>
        <dbReference type="EMBL" id="MSU00658.1"/>
    </source>
</evidence>
<evidence type="ECO:0000256" key="16">
    <source>
        <dbReference type="ARBA" id="ARBA00032853"/>
    </source>
</evidence>
<feature type="transmembrane region" description="Helical" evidence="19">
    <location>
        <begin position="222"/>
        <end position="243"/>
    </location>
</feature>
<evidence type="ECO:0000256" key="12">
    <source>
        <dbReference type="ARBA" id="ARBA00022989"/>
    </source>
</evidence>
<dbReference type="GO" id="GO:0051073">
    <property type="term" value="F:adenosylcobinamide-GDP ribazoletransferase activity"/>
    <property type="evidence" value="ECO:0007669"/>
    <property type="project" value="UniProtKB-UniRule"/>
</dbReference>
<evidence type="ECO:0000256" key="18">
    <source>
        <dbReference type="ARBA" id="ARBA00049504"/>
    </source>
</evidence>
<feature type="transmembrane region" description="Helical" evidence="19">
    <location>
        <begin position="106"/>
        <end position="125"/>
    </location>
</feature>
<evidence type="ECO:0000256" key="8">
    <source>
        <dbReference type="ARBA" id="ARBA00022573"/>
    </source>
</evidence>
<organism evidence="20 21">
    <name type="scientific">Tissierella pigra</name>
    <dbReference type="NCBI Taxonomy" id="2607614"/>
    <lineage>
        <taxon>Bacteria</taxon>
        <taxon>Bacillati</taxon>
        <taxon>Bacillota</taxon>
        <taxon>Tissierellia</taxon>
        <taxon>Tissierellales</taxon>
        <taxon>Tissierellaceae</taxon>
        <taxon>Tissierella</taxon>
    </lineage>
</organism>
<feature type="transmembrane region" description="Helical" evidence="19">
    <location>
        <begin position="59"/>
        <end position="78"/>
    </location>
</feature>
<dbReference type="Proteomes" id="UP000469523">
    <property type="component" value="Unassembled WGS sequence"/>
</dbReference>
<sequence length="244" mass="27125">MIKGLILSLQFFTRIPININVDFNGKNIKYSVFFLPLVGAIIGGLAGLVYYLISPYNIQLASFLTLLTTIILTGGLHLDGLSDTFDGFLSGRDKERTLEIMKDSRIGAFGVISLILLILFKFILISSVKNLPLAITLSFANSRLVLSYIISYKKNGRPGGLGELFHKSNPKNMMFISGIIYIAILILLDIKYIIPLIITFLFGEYMSFISYKKIDGLTGDVYGAIIELGEGISLLSFWSVMIWI</sequence>
<evidence type="ECO:0000256" key="11">
    <source>
        <dbReference type="ARBA" id="ARBA00022842"/>
    </source>
</evidence>
<evidence type="ECO:0000256" key="9">
    <source>
        <dbReference type="ARBA" id="ARBA00022679"/>
    </source>
</evidence>
<dbReference type="GO" id="GO:0005886">
    <property type="term" value="C:plasma membrane"/>
    <property type="evidence" value="ECO:0007669"/>
    <property type="project" value="UniProtKB-SubCell"/>
</dbReference>
<evidence type="ECO:0000256" key="1">
    <source>
        <dbReference type="ARBA" id="ARBA00001946"/>
    </source>
</evidence>
<evidence type="ECO:0000256" key="2">
    <source>
        <dbReference type="ARBA" id="ARBA00004651"/>
    </source>
</evidence>
<evidence type="ECO:0000256" key="19">
    <source>
        <dbReference type="HAMAP-Rule" id="MF_00719"/>
    </source>
</evidence>
<comment type="subcellular location">
    <subcellularLocation>
        <location evidence="2 19">Cell membrane</location>
        <topology evidence="2 19">Multi-pass membrane protein</topology>
    </subcellularLocation>
</comment>
<dbReference type="GO" id="GO:0009236">
    <property type="term" value="P:cobalamin biosynthetic process"/>
    <property type="evidence" value="ECO:0007669"/>
    <property type="project" value="UniProtKB-UniRule"/>
</dbReference>
<dbReference type="NCBIfam" id="TIGR00317">
    <property type="entry name" value="cobS"/>
    <property type="match status" value="1"/>
</dbReference>
<evidence type="ECO:0000256" key="13">
    <source>
        <dbReference type="ARBA" id="ARBA00023136"/>
    </source>
</evidence>
<dbReference type="EC" id="2.7.8.26" evidence="5 19"/>
<dbReference type="GO" id="GO:0008818">
    <property type="term" value="F:cobalamin 5'-phosphate synthase activity"/>
    <property type="evidence" value="ECO:0007669"/>
    <property type="project" value="UniProtKB-UniRule"/>
</dbReference>
<comment type="catalytic activity">
    <reaction evidence="18 19">
        <text>alpha-ribazole 5'-phosphate + adenosylcob(III)inamide-GDP = adenosylcob(III)alamin 5'-phosphate + GMP + H(+)</text>
        <dbReference type="Rhea" id="RHEA:23560"/>
        <dbReference type="ChEBI" id="CHEBI:15378"/>
        <dbReference type="ChEBI" id="CHEBI:57918"/>
        <dbReference type="ChEBI" id="CHEBI:58115"/>
        <dbReference type="ChEBI" id="CHEBI:60487"/>
        <dbReference type="ChEBI" id="CHEBI:60493"/>
        <dbReference type="EC" id="2.7.8.26"/>
    </reaction>
</comment>
<dbReference type="UniPathway" id="UPA00148">
    <property type="reaction ID" value="UER00238"/>
</dbReference>
<comment type="caution">
    <text evidence="20">The sequence shown here is derived from an EMBL/GenBank/DDBJ whole genome shotgun (WGS) entry which is preliminary data.</text>
</comment>
<comment type="catalytic activity">
    <reaction evidence="17 19">
        <text>alpha-ribazole + adenosylcob(III)inamide-GDP = adenosylcob(III)alamin + GMP + H(+)</text>
        <dbReference type="Rhea" id="RHEA:16049"/>
        <dbReference type="ChEBI" id="CHEBI:10329"/>
        <dbReference type="ChEBI" id="CHEBI:15378"/>
        <dbReference type="ChEBI" id="CHEBI:18408"/>
        <dbReference type="ChEBI" id="CHEBI:58115"/>
        <dbReference type="ChEBI" id="CHEBI:60487"/>
        <dbReference type="EC" id="2.7.8.26"/>
    </reaction>
</comment>
<evidence type="ECO:0000256" key="6">
    <source>
        <dbReference type="ARBA" id="ARBA00015850"/>
    </source>
</evidence>
<keyword evidence="10 19" id="KW-0812">Transmembrane</keyword>
<comment type="function">
    <text evidence="14 19">Joins adenosylcobinamide-GDP and alpha-ribazole to generate adenosylcobalamin (Ado-cobalamin). Also synthesizes adenosylcobalamin 5'-phosphate from adenosylcobinamide-GDP and alpha-ribazole 5'-phosphate.</text>
</comment>
<evidence type="ECO:0000256" key="14">
    <source>
        <dbReference type="ARBA" id="ARBA00025228"/>
    </source>
</evidence>
<evidence type="ECO:0000256" key="15">
    <source>
        <dbReference type="ARBA" id="ARBA00032605"/>
    </source>
</evidence>
<dbReference type="PANTHER" id="PTHR34148">
    <property type="entry name" value="ADENOSYLCOBINAMIDE-GDP RIBAZOLETRANSFERASE"/>
    <property type="match status" value="1"/>
</dbReference>
<comment type="cofactor">
    <cofactor evidence="1 19">
        <name>Mg(2+)</name>
        <dbReference type="ChEBI" id="CHEBI:18420"/>
    </cofactor>
</comment>
<dbReference type="EMBL" id="VUNQ01000006">
    <property type="protein sequence ID" value="MSU00658.1"/>
    <property type="molecule type" value="Genomic_DNA"/>
</dbReference>
<evidence type="ECO:0000256" key="4">
    <source>
        <dbReference type="ARBA" id="ARBA00010561"/>
    </source>
</evidence>
<comment type="pathway">
    <text evidence="3 19">Cofactor biosynthesis; adenosylcobalamin biosynthesis; adenosylcobalamin from cob(II)yrinate a,c-diamide: step 7/7.</text>
</comment>
<dbReference type="RefSeq" id="WP_154439086.1">
    <property type="nucleotide sequence ID" value="NZ_JAHLPJ010000001.1"/>
</dbReference>
<keyword evidence="12 19" id="KW-1133">Transmembrane helix</keyword>
<keyword evidence="13 19" id="KW-0472">Membrane</keyword>
<evidence type="ECO:0000256" key="10">
    <source>
        <dbReference type="ARBA" id="ARBA00022692"/>
    </source>
</evidence>
<reference evidence="20 21" key="1">
    <citation type="submission" date="2019-09" db="EMBL/GenBank/DDBJ databases">
        <title>In-depth cultivation of the pig gut microbiome towards novel bacterial diversity and tailored functional studies.</title>
        <authorList>
            <person name="Wylensek D."/>
            <person name="Hitch T.C.A."/>
            <person name="Clavel T."/>
        </authorList>
    </citation>
    <scope>NUCLEOTIDE SEQUENCE [LARGE SCALE GENOMIC DNA]</scope>
    <source>
        <strain evidence="20 21">WCA3-693-APC-4?</strain>
    </source>
</reference>
<gene>
    <name evidence="19 20" type="primary">cobS</name>
    <name evidence="20" type="ORF">FYJ83_04145</name>
</gene>
<evidence type="ECO:0000313" key="21">
    <source>
        <dbReference type="Proteomes" id="UP000469523"/>
    </source>
</evidence>
<dbReference type="Pfam" id="PF02654">
    <property type="entry name" value="CobS"/>
    <property type="match status" value="1"/>
</dbReference>
<evidence type="ECO:0000256" key="7">
    <source>
        <dbReference type="ARBA" id="ARBA00022475"/>
    </source>
</evidence>
<accession>A0A6N7XWK9</accession>
<dbReference type="AlphaFoldDB" id="A0A6N7XWK9"/>
<dbReference type="HAMAP" id="MF_00719">
    <property type="entry name" value="CobS"/>
    <property type="match status" value="1"/>
</dbReference>
<protein>
    <recommendedName>
        <fullName evidence="6 19">Adenosylcobinamide-GDP ribazoletransferase</fullName>
        <ecNumber evidence="5 19">2.7.8.26</ecNumber>
    </recommendedName>
    <alternativeName>
        <fullName evidence="16 19">Cobalamin synthase</fullName>
    </alternativeName>
    <alternativeName>
        <fullName evidence="15 19">Cobalamin-5'-phosphate synthase</fullName>
    </alternativeName>
</protein>
<feature type="transmembrane region" description="Helical" evidence="19">
    <location>
        <begin position="173"/>
        <end position="202"/>
    </location>
</feature>
<keyword evidence="8 19" id="KW-0169">Cobalamin biosynthesis</keyword>
<evidence type="ECO:0000256" key="3">
    <source>
        <dbReference type="ARBA" id="ARBA00004663"/>
    </source>
</evidence>
<evidence type="ECO:0000256" key="5">
    <source>
        <dbReference type="ARBA" id="ARBA00013200"/>
    </source>
</evidence>
<evidence type="ECO:0000256" key="17">
    <source>
        <dbReference type="ARBA" id="ARBA00048623"/>
    </source>
</evidence>
<dbReference type="PANTHER" id="PTHR34148:SF1">
    <property type="entry name" value="ADENOSYLCOBINAMIDE-GDP RIBAZOLETRANSFERASE"/>
    <property type="match status" value="1"/>
</dbReference>
<name>A0A6N7XWK9_9FIRM</name>
<dbReference type="InterPro" id="IPR003805">
    <property type="entry name" value="CobS"/>
</dbReference>
<comment type="similarity">
    <text evidence="4 19">Belongs to the CobS family.</text>
</comment>
<keyword evidence="11 19" id="KW-0460">Magnesium</keyword>
<proteinExistence type="inferred from homology"/>
<feature type="transmembrane region" description="Helical" evidence="19">
    <location>
        <begin position="32"/>
        <end position="53"/>
    </location>
</feature>
<keyword evidence="7 19" id="KW-1003">Cell membrane</keyword>
<keyword evidence="9 19" id="KW-0808">Transferase</keyword>